<keyword evidence="1" id="KW-0233">DNA recombination</keyword>
<evidence type="ECO:0000256" key="1">
    <source>
        <dbReference type="RuleBase" id="RU363044"/>
    </source>
</evidence>
<keyword evidence="1" id="KW-0547">Nucleotide-binding</keyword>
<evidence type="ECO:0000313" key="4">
    <source>
        <dbReference type="Proteomes" id="UP001163846"/>
    </source>
</evidence>
<dbReference type="EMBL" id="MU806844">
    <property type="protein sequence ID" value="KAJ3832825.1"/>
    <property type="molecule type" value="Genomic_DNA"/>
</dbReference>
<dbReference type="Pfam" id="PF05970">
    <property type="entry name" value="PIF1"/>
    <property type="match status" value="1"/>
</dbReference>
<feature type="non-terminal residue" evidence="3">
    <location>
        <position position="1"/>
    </location>
</feature>
<accession>A0AA38NYE0</accession>
<feature type="domain" description="DNA helicase Pif1-like DEAD-box helicase" evidence="2">
    <location>
        <begin position="7"/>
        <end position="76"/>
    </location>
</feature>
<comment type="caution">
    <text evidence="3">The sequence shown here is derived from an EMBL/GenBank/DDBJ whole genome shotgun (WGS) entry which is preliminary data.</text>
</comment>
<keyword evidence="1" id="KW-0378">Hydrolase</keyword>
<dbReference type="InterPro" id="IPR010285">
    <property type="entry name" value="DNA_helicase_pif1-like_DEAD"/>
</dbReference>
<dbReference type="InterPro" id="IPR027417">
    <property type="entry name" value="P-loop_NTPase"/>
</dbReference>
<evidence type="ECO:0000259" key="2">
    <source>
        <dbReference type="Pfam" id="PF05970"/>
    </source>
</evidence>
<reference evidence="3" key="1">
    <citation type="submission" date="2022-08" db="EMBL/GenBank/DDBJ databases">
        <authorList>
            <consortium name="DOE Joint Genome Institute"/>
            <person name="Min B."/>
            <person name="Riley R."/>
            <person name="Sierra-Patev S."/>
            <person name="Naranjo-Ortiz M."/>
            <person name="Looney B."/>
            <person name="Konkel Z."/>
            <person name="Slot J.C."/>
            <person name="Sakamoto Y."/>
            <person name="Steenwyk J.L."/>
            <person name="Rokas A."/>
            <person name="Carro J."/>
            <person name="Camarero S."/>
            <person name="Ferreira P."/>
            <person name="Molpeceres G."/>
            <person name="Ruiz-Duenas F.J."/>
            <person name="Serrano A."/>
            <person name="Henrissat B."/>
            <person name="Drula E."/>
            <person name="Hughes K.W."/>
            <person name="Mata J.L."/>
            <person name="Ishikawa N.K."/>
            <person name="Vargas-Isla R."/>
            <person name="Ushijima S."/>
            <person name="Smith C.A."/>
            <person name="Ahrendt S."/>
            <person name="Andreopoulos W."/>
            <person name="He G."/>
            <person name="Labutti K."/>
            <person name="Lipzen A."/>
            <person name="Ng V."/>
            <person name="Sandor L."/>
            <person name="Barry K."/>
            <person name="Martinez A.T."/>
            <person name="Xiao Y."/>
            <person name="Gibbons J.G."/>
            <person name="Terashima K."/>
            <person name="Hibbett D.S."/>
            <person name="Grigoriev I.V."/>
        </authorList>
    </citation>
    <scope>NUCLEOTIDE SEQUENCE</scope>
    <source>
        <strain evidence="3">TFB9207</strain>
    </source>
</reference>
<comment type="catalytic activity">
    <reaction evidence="1">
        <text>ATP + H2O = ADP + phosphate + H(+)</text>
        <dbReference type="Rhea" id="RHEA:13065"/>
        <dbReference type="ChEBI" id="CHEBI:15377"/>
        <dbReference type="ChEBI" id="CHEBI:15378"/>
        <dbReference type="ChEBI" id="CHEBI:30616"/>
        <dbReference type="ChEBI" id="CHEBI:43474"/>
        <dbReference type="ChEBI" id="CHEBI:456216"/>
        <dbReference type="EC" id="5.6.2.3"/>
    </reaction>
</comment>
<evidence type="ECO:0000313" key="3">
    <source>
        <dbReference type="EMBL" id="KAJ3832825.1"/>
    </source>
</evidence>
<dbReference type="AlphaFoldDB" id="A0AA38NYE0"/>
<dbReference type="Proteomes" id="UP001163846">
    <property type="component" value="Unassembled WGS sequence"/>
</dbReference>
<dbReference type="GO" id="GO:0006281">
    <property type="term" value="P:DNA repair"/>
    <property type="evidence" value="ECO:0007669"/>
    <property type="project" value="UniProtKB-KW"/>
</dbReference>
<dbReference type="EC" id="5.6.2.3" evidence="1"/>
<keyword evidence="4" id="KW-1185">Reference proteome</keyword>
<dbReference type="PANTHER" id="PTHR47642">
    <property type="entry name" value="ATP-DEPENDENT DNA HELICASE"/>
    <property type="match status" value="1"/>
</dbReference>
<keyword evidence="1" id="KW-0347">Helicase</keyword>
<proteinExistence type="inferred from homology"/>
<dbReference type="GO" id="GO:0005524">
    <property type="term" value="F:ATP binding"/>
    <property type="evidence" value="ECO:0007669"/>
    <property type="project" value="UniProtKB-KW"/>
</dbReference>
<name>A0AA38NYE0_9AGAR</name>
<dbReference type="GO" id="GO:0043139">
    <property type="term" value="F:5'-3' DNA helicase activity"/>
    <property type="evidence" value="ECO:0007669"/>
    <property type="project" value="UniProtKB-EC"/>
</dbReference>
<dbReference type="GO" id="GO:0006310">
    <property type="term" value="P:DNA recombination"/>
    <property type="evidence" value="ECO:0007669"/>
    <property type="project" value="UniProtKB-KW"/>
</dbReference>
<dbReference type="SUPFAM" id="SSF52540">
    <property type="entry name" value="P-loop containing nucleoside triphosphate hydrolases"/>
    <property type="match status" value="1"/>
</dbReference>
<comment type="similarity">
    <text evidence="1">Belongs to the helicase family.</text>
</comment>
<sequence length="285" mass="31733">MLSCYDLYRISEQLCKAKNKPEDSFGGMNMIFCGDFSQLPPIGGESVALYSHRSLSDVKTLRGHCATIGLPVIIRHNVATELSITKGQKGFVYAWHTAQGTFSQQVLETIFILLDNPPNNIHIDGLPLNVVPICRRKSSGYIILPDDSKIHISRNQVDILPGFAMTAHASQGQSLYSNAVDLNTLTDHHAWYTALSRSRMADRTLILQGFDSSKIVGGASGALRREYRELELLDEITLLRFNNDLSKDVCGSTRKLLIETFLQSKGTEHVPSQMHSSIKWTKDDP</sequence>
<keyword evidence="1" id="KW-0227">DNA damage</keyword>
<dbReference type="GO" id="GO:0000723">
    <property type="term" value="P:telomere maintenance"/>
    <property type="evidence" value="ECO:0007669"/>
    <property type="project" value="InterPro"/>
</dbReference>
<keyword evidence="1" id="KW-0067">ATP-binding</keyword>
<gene>
    <name evidence="3" type="ORF">F5878DRAFT_547582</name>
</gene>
<dbReference type="GO" id="GO:0016787">
    <property type="term" value="F:hydrolase activity"/>
    <property type="evidence" value="ECO:0007669"/>
    <property type="project" value="UniProtKB-KW"/>
</dbReference>
<protein>
    <recommendedName>
        <fullName evidence="1">ATP-dependent DNA helicase</fullName>
        <ecNumber evidence="1">5.6.2.3</ecNumber>
    </recommendedName>
</protein>
<organism evidence="3 4">
    <name type="scientific">Lentinula raphanica</name>
    <dbReference type="NCBI Taxonomy" id="153919"/>
    <lineage>
        <taxon>Eukaryota</taxon>
        <taxon>Fungi</taxon>
        <taxon>Dikarya</taxon>
        <taxon>Basidiomycota</taxon>
        <taxon>Agaricomycotina</taxon>
        <taxon>Agaricomycetes</taxon>
        <taxon>Agaricomycetidae</taxon>
        <taxon>Agaricales</taxon>
        <taxon>Marasmiineae</taxon>
        <taxon>Omphalotaceae</taxon>
        <taxon>Lentinula</taxon>
    </lineage>
</organism>
<keyword evidence="1" id="KW-0234">DNA repair</keyword>
<dbReference type="InterPro" id="IPR051055">
    <property type="entry name" value="PIF1_helicase"/>
</dbReference>
<comment type="cofactor">
    <cofactor evidence="1">
        <name>Mg(2+)</name>
        <dbReference type="ChEBI" id="CHEBI:18420"/>
    </cofactor>
</comment>